<dbReference type="EMBL" id="JAGSPA010000002">
    <property type="protein sequence ID" value="MBV7256250.1"/>
    <property type="molecule type" value="Genomic_DNA"/>
</dbReference>
<evidence type="ECO:0000313" key="3">
    <source>
        <dbReference type="Proteomes" id="UP000722336"/>
    </source>
</evidence>
<dbReference type="RefSeq" id="WP_218444822.1">
    <property type="nucleotide sequence ID" value="NZ_JAGSPA010000002.1"/>
</dbReference>
<organism evidence="2 3">
    <name type="scientific">Pacificimonas pallii</name>
    <dbReference type="NCBI Taxonomy" id="2827236"/>
    <lineage>
        <taxon>Bacteria</taxon>
        <taxon>Pseudomonadati</taxon>
        <taxon>Pseudomonadota</taxon>
        <taxon>Alphaproteobacteria</taxon>
        <taxon>Sphingomonadales</taxon>
        <taxon>Sphingosinicellaceae</taxon>
        <taxon>Pacificimonas</taxon>
    </lineage>
</organism>
<sequence>MKPGISVRPLGDDIWSVDPDGASQLVYDKHARLYDRLIGNRLYNRLVWGTSPHSYARFANAALRSGSGTLLDAGCGSLVSTVHKHIESRRRSILCDLSEGMLRAARNRLIASAGGVPGNLVLLQADLNALPFRSESFGSVLCPGMLHIFEDVGAVTKELARVSAPGANIFMSSLVAERWIGRNYLALLHRAGEVAAPRHRQGLLDRLNAPRSGLRTPMRAVSEGSMLFVTAEAARYP</sequence>
<protein>
    <submittedName>
        <fullName evidence="2">Class I SAM-dependent methyltransferase</fullName>
    </submittedName>
</protein>
<keyword evidence="2" id="KW-0808">Transferase</keyword>
<dbReference type="InterPro" id="IPR013216">
    <property type="entry name" value="Methyltransf_11"/>
</dbReference>
<dbReference type="GO" id="GO:0008168">
    <property type="term" value="F:methyltransferase activity"/>
    <property type="evidence" value="ECO:0007669"/>
    <property type="project" value="UniProtKB-KW"/>
</dbReference>
<keyword evidence="2" id="KW-0489">Methyltransferase</keyword>
<gene>
    <name evidence="2" type="ORF">KCG44_05565</name>
</gene>
<feature type="domain" description="Methyltransferase type 11" evidence="1">
    <location>
        <begin position="71"/>
        <end position="170"/>
    </location>
</feature>
<evidence type="ECO:0000313" key="2">
    <source>
        <dbReference type="EMBL" id="MBV7256250.1"/>
    </source>
</evidence>
<proteinExistence type="predicted"/>
<evidence type="ECO:0000259" key="1">
    <source>
        <dbReference type="Pfam" id="PF08241"/>
    </source>
</evidence>
<comment type="caution">
    <text evidence="2">The sequence shown here is derived from an EMBL/GenBank/DDBJ whole genome shotgun (WGS) entry which is preliminary data.</text>
</comment>
<dbReference type="GO" id="GO:0032259">
    <property type="term" value="P:methylation"/>
    <property type="evidence" value="ECO:0007669"/>
    <property type="project" value="UniProtKB-KW"/>
</dbReference>
<keyword evidence="3" id="KW-1185">Reference proteome</keyword>
<name>A0ABS6SCV9_9SPHN</name>
<dbReference type="Pfam" id="PF08241">
    <property type="entry name" value="Methyltransf_11"/>
    <property type="match status" value="1"/>
</dbReference>
<dbReference type="Proteomes" id="UP000722336">
    <property type="component" value="Unassembled WGS sequence"/>
</dbReference>
<accession>A0ABS6SCV9</accession>
<reference evidence="2 3" key="1">
    <citation type="submission" date="2021-04" db="EMBL/GenBank/DDBJ databases">
        <authorList>
            <person name="Pira H."/>
            <person name="Risdian C."/>
            <person name="Wink J."/>
        </authorList>
    </citation>
    <scope>NUCLEOTIDE SEQUENCE [LARGE SCALE GENOMIC DNA]</scope>
    <source>
        <strain evidence="2 3">WHA3</strain>
    </source>
</reference>